<dbReference type="Proteomes" id="UP000682416">
    <property type="component" value="Chromosome"/>
</dbReference>
<proteinExistence type="predicted"/>
<sequence length="166" mass="17666">MNRRIAAACVTSLALVLTGCTSGTGQKTGTEETITEDEAADKAQEHIDNATAVLPDGAELEDRNGVTTASCDDPTDGGPKERVTVSVNYWIRGLAVEDNEANVDLLHEYWTANGYQVLTDSRPDDLYVSVGHEEDSFVVSVQESNQGSLSMSAASPCVWPDGEPSS</sequence>
<dbReference type="AlphaFoldDB" id="A0A975L9X3"/>
<gene>
    <name evidence="1" type="ORF">KGD82_27360</name>
</gene>
<organism evidence="1 2">
    <name type="scientific">Nocardiopsis eucommiae</name>
    <dbReference type="NCBI Taxonomy" id="2831970"/>
    <lineage>
        <taxon>Bacteria</taxon>
        <taxon>Bacillati</taxon>
        <taxon>Actinomycetota</taxon>
        <taxon>Actinomycetes</taxon>
        <taxon>Streptosporangiales</taxon>
        <taxon>Nocardiopsidaceae</taxon>
        <taxon>Nocardiopsis</taxon>
    </lineage>
</organism>
<dbReference type="PROSITE" id="PS51257">
    <property type="entry name" value="PROKAR_LIPOPROTEIN"/>
    <property type="match status" value="1"/>
</dbReference>
<evidence type="ECO:0000313" key="2">
    <source>
        <dbReference type="Proteomes" id="UP000682416"/>
    </source>
</evidence>
<keyword evidence="2" id="KW-1185">Reference proteome</keyword>
<dbReference type="RefSeq" id="WP_431868052.1">
    <property type="nucleotide sequence ID" value="NZ_CBDRIY010000002.1"/>
</dbReference>
<dbReference type="KEGG" id="nec:KGD82_27360"/>
<dbReference type="EMBL" id="CP074402">
    <property type="protein sequence ID" value="QVJ01583.1"/>
    <property type="molecule type" value="Genomic_DNA"/>
</dbReference>
<evidence type="ECO:0008006" key="3">
    <source>
        <dbReference type="Google" id="ProtNLM"/>
    </source>
</evidence>
<accession>A0A975L9X3</accession>
<protein>
    <recommendedName>
        <fullName evidence="3">Lipoprotein</fullName>
    </recommendedName>
</protein>
<evidence type="ECO:0000313" key="1">
    <source>
        <dbReference type="EMBL" id="QVJ01583.1"/>
    </source>
</evidence>
<reference evidence="1" key="1">
    <citation type="submission" date="2021-05" db="EMBL/GenBank/DDBJ databases">
        <authorList>
            <person name="Kaiqin L."/>
            <person name="Jian G."/>
        </authorList>
    </citation>
    <scope>NUCLEOTIDE SEQUENCE</scope>
    <source>
        <strain evidence="1">HDS5</strain>
    </source>
</reference>
<name>A0A975L9X3_9ACTN</name>